<gene>
    <name evidence="2" type="ORF">TIFTF001_010223</name>
</gene>
<protein>
    <recommendedName>
        <fullName evidence="4">Transmembrane protein</fullName>
    </recommendedName>
</protein>
<sequence length="57" mass="6522">MARKKLSFAWEILLIMFMLMLLLATAATSRNPCAKSTDGVHPDDNPRCGNWRTNIHY</sequence>
<keyword evidence="3" id="KW-1185">Reference proteome</keyword>
<feature type="signal peptide" evidence="1">
    <location>
        <begin position="1"/>
        <end position="26"/>
    </location>
</feature>
<feature type="chain" id="PRO_5041665680" description="Transmembrane protein" evidence="1">
    <location>
        <begin position="27"/>
        <end position="57"/>
    </location>
</feature>
<dbReference type="AlphaFoldDB" id="A0AA87ZWP1"/>
<evidence type="ECO:0008006" key="4">
    <source>
        <dbReference type="Google" id="ProtNLM"/>
    </source>
</evidence>
<evidence type="ECO:0000313" key="2">
    <source>
        <dbReference type="EMBL" id="GMN40987.1"/>
    </source>
</evidence>
<accession>A0AA87ZWP1</accession>
<evidence type="ECO:0000256" key="1">
    <source>
        <dbReference type="SAM" id="SignalP"/>
    </source>
</evidence>
<comment type="caution">
    <text evidence="2">The sequence shown here is derived from an EMBL/GenBank/DDBJ whole genome shotgun (WGS) entry which is preliminary data.</text>
</comment>
<keyword evidence="1" id="KW-0732">Signal</keyword>
<name>A0AA87ZWP1_FICCA</name>
<evidence type="ECO:0000313" key="3">
    <source>
        <dbReference type="Proteomes" id="UP001187192"/>
    </source>
</evidence>
<dbReference type="EMBL" id="BTGU01000012">
    <property type="protein sequence ID" value="GMN40987.1"/>
    <property type="molecule type" value="Genomic_DNA"/>
</dbReference>
<reference evidence="2" key="1">
    <citation type="submission" date="2023-07" db="EMBL/GenBank/DDBJ databases">
        <title>draft genome sequence of fig (Ficus carica).</title>
        <authorList>
            <person name="Takahashi T."/>
            <person name="Nishimura K."/>
        </authorList>
    </citation>
    <scope>NUCLEOTIDE SEQUENCE</scope>
</reference>
<dbReference type="Proteomes" id="UP001187192">
    <property type="component" value="Unassembled WGS sequence"/>
</dbReference>
<proteinExistence type="predicted"/>
<organism evidence="2 3">
    <name type="scientific">Ficus carica</name>
    <name type="common">Common fig</name>
    <dbReference type="NCBI Taxonomy" id="3494"/>
    <lineage>
        <taxon>Eukaryota</taxon>
        <taxon>Viridiplantae</taxon>
        <taxon>Streptophyta</taxon>
        <taxon>Embryophyta</taxon>
        <taxon>Tracheophyta</taxon>
        <taxon>Spermatophyta</taxon>
        <taxon>Magnoliopsida</taxon>
        <taxon>eudicotyledons</taxon>
        <taxon>Gunneridae</taxon>
        <taxon>Pentapetalae</taxon>
        <taxon>rosids</taxon>
        <taxon>fabids</taxon>
        <taxon>Rosales</taxon>
        <taxon>Moraceae</taxon>
        <taxon>Ficeae</taxon>
        <taxon>Ficus</taxon>
    </lineage>
</organism>